<reference evidence="3" key="1">
    <citation type="journal article" date="2019" name="Curr. Biol.">
        <title>Genome Sequence of Striga asiatica Provides Insight into the Evolution of Plant Parasitism.</title>
        <authorList>
            <person name="Yoshida S."/>
            <person name="Kim S."/>
            <person name="Wafula E.K."/>
            <person name="Tanskanen J."/>
            <person name="Kim Y.M."/>
            <person name="Honaas L."/>
            <person name="Yang Z."/>
            <person name="Spallek T."/>
            <person name="Conn C.E."/>
            <person name="Ichihashi Y."/>
            <person name="Cheong K."/>
            <person name="Cui S."/>
            <person name="Der J.P."/>
            <person name="Gundlach H."/>
            <person name="Jiao Y."/>
            <person name="Hori C."/>
            <person name="Ishida J.K."/>
            <person name="Kasahara H."/>
            <person name="Kiba T."/>
            <person name="Kim M.S."/>
            <person name="Koo N."/>
            <person name="Laohavisit A."/>
            <person name="Lee Y.H."/>
            <person name="Lumba S."/>
            <person name="McCourt P."/>
            <person name="Mortimer J.C."/>
            <person name="Mutuku J.M."/>
            <person name="Nomura T."/>
            <person name="Sasaki-Sekimoto Y."/>
            <person name="Seto Y."/>
            <person name="Wang Y."/>
            <person name="Wakatake T."/>
            <person name="Sakakibara H."/>
            <person name="Demura T."/>
            <person name="Yamaguchi S."/>
            <person name="Yoneyama K."/>
            <person name="Manabe R.I."/>
            <person name="Nelson D.C."/>
            <person name="Schulman A.H."/>
            <person name="Timko M.P."/>
            <person name="dePamphilis C.W."/>
            <person name="Choi D."/>
            <person name="Shirasu K."/>
        </authorList>
    </citation>
    <scope>NUCLEOTIDE SEQUENCE [LARGE SCALE GENOMIC DNA]</scope>
    <source>
        <strain evidence="3">cv. UVA1</strain>
    </source>
</reference>
<proteinExistence type="predicted"/>
<evidence type="ECO:0000313" key="2">
    <source>
        <dbReference type="EMBL" id="GER41277.1"/>
    </source>
</evidence>
<sequence>MLRSCKLAGKSNNGGGKVRATGTGEGRLTEPSQSRSMLWRSNPMLRRHRRATATVGAAITFRPSLPPPTTSGQIAVLVDSFVDLASRSISRDLASAPTIYCNYQNPAPPHSAASVHCATPPLIAIGWCGR</sequence>
<dbReference type="Proteomes" id="UP000325081">
    <property type="component" value="Unassembled WGS sequence"/>
</dbReference>
<protein>
    <submittedName>
        <fullName evidence="2">Pax-6 protein</fullName>
    </submittedName>
</protein>
<name>A0A5A7QA28_STRAF</name>
<keyword evidence="3" id="KW-1185">Reference proteome</keyword>
<evidence type="ECO:0000313" key="3">
    <source>
        <dbReference type="Proteomes" id="UP000325081"/>
    </source>
</evidence>
<dbReference type="EMBL" id="BKCP01006071">
    <property type="protein sequence ID" value="GER41277.1"/>
    <property type="molecule type" value="Genomic_DNA"/>
</dbReference>
<organism evidence="2 3">
    <name type="scientific">Striga asiatica</name>
    <name type="common">Asiatic witchweed</name>
    <name type="synonym">Buchnera asiatica</name>
    <dbReference type="NCBI Taxonomy" id="4170"/>
    <lineage>
        <taxon>Eukaryota</taxon>
        <taxon>Viridiplantae</taxon>
        <taxon>Streptophyta</taxon>
        <taxon>Embryophyta</taxon>
        <taxon>Tracheophyta</taxon>
        <taxon>Spermatophyta</taxon>
        <taxon>Magnoliopsida</taxon>
        <taxon>eudicotyledons</taxon>
        <taxon>Gunneridae</taxon>
        <taxon>Pentapetalae</taxon>
        <taxon>asterids</taxon>
        <taxon>lamiids</taxon>
        <taxon>Lamiales</taxon>
        <taxon>Orobanchaceae</taxon>
        <taxon>Buchnereae</taxon>
        <taxon>Striga</taxon>
    </lineage>
</organism>
<dbReference type="AlphaFoldDB" id="A0A5A7QA28"/>
<comment type="caution">
    <text evidence="2">The sequence shown here is derived from an EMBL/GenBank/DDBJ whole genome shotgun (WGS) entry which is preliminary data.</text>
</comment>
<accession>A0A5A7QA28</accession>
<evidence type="ECO:0000256" key="1">
    <source>
        <dbReference type="SAM" id="MobiDB-lite"/>
    </source>
</evidence>
<feature type="region of interest" description="Disordered" evidence="1">
    <location>
        <begin position="1"/>
        <end position="36"/>
    </location>
</feature>
<gene>
    <name evidence="2" type="ORF">STAS_17984</name>
</gene>